<evidence type="ECO:0000313" key="2">
    <source>
        <dbReference type="EMBL" id="KAF2070074.1"/>
    </source>
</evidence>
<feature type="signal peptide" evidence="1">
    <location>
        <begin position="1"/>
        <end position="20"/>
    </location>
</feature>
<gene>
    <name evidence="2" type="ORF">CYY_008600</name>
</gene>
<keyword evidence="3" id="KW-1185">Reference proteome</keyword>
<dbReference type="SUPFAM" id="SSF53474">
    <property type="entry name" value="alpha/beta-Hydrolases"/>
    <property type="match status" value="1"/>
</dbReference>
<organism evidence="2 3">
    <name type="scientific">Polysphondylium violaceum</name>
    <dbReference type="NCBI Taxonomy" id="133409"/>
    <lineage>
        <taxon>Eukaryota</taxon>
        <taxon>Amoebozoa</taxon>
        <taxon>Evosea</taxon>
        <taxon>Eumycetozoa</taxon>
        <taxon>Dictyostelia</taxon>
        <taxon>Dictyosteliales</taxon>
        <taxon>Dictyosteliaceae</taxon>
        <taxon>Polysphondylium</taxon>
    </lineage>
</organism>
<keyword evidence="1" id="KW-0732">Signal</keyword>
<dbReference type="InterPro" id="IPR029058">
    <property type="entry name" value="AB_hydrolase_fold"/>
</dbReference>
<evidence type="ECO:0000313" key="3">
    <source>
        <dbReference type="Proteomes" id="UP000695562"/>
    </source>
</evidence>
<proteinExistence type="predicted"/>
<sequence>MKNLVTLFVILSVTLSLTWALNSPLENFVEKPDQGWSYTLNKTLVFPGYSIHILNFTSINWLTSSESNHPRWWHWLSICVPTEVYSKDGFLYVDGGKYDTNVDAPHAVLVKLCSTSNSIVSHLHNNPNQPLVLDNDGISRTEDDIIAYTWKKYIDNRNLTDWIGQFAETKATVRAFDAIQAFVKATTPYRVKNFVVAGESKRGWASWLAAAVDTRVKAVIPIVMPILNIIENTNAHFKAYGGWSFTYDDYFEQGIMTHLNKEPFEALAKLVDPIRFVEQLTVPKYVVNAAGDQYFLPDSATFFWKDLLGQKHLRIHPNGDHYIIKSRKAQLVNEIDTYYNNIINKGKMPNFEWSIIPDPTTNTTNMFVNIDNKHNELKNIVVYFADTVSKTQRDWRWTTCGTSACFQGIYWNPLPVIKLDDNLYKYTITPPVAGGWRGAFFELTFESPYGDLVYTSDFGYAPYILPFQSCGQDCQNQPFPV</sequence>
<evidence type="ECO:0008006" key="4">
    <source>
        <dbReference type="Google" id="ProtNLM"/>
    </source>
</evidence>
<dbReference type="PANTHER" id="PTHR31497:SF0">
    <property type="entry name" value="AUTOCRINE PROLIFERATION REPRESSOR PROTEIN A"/>
    <property type="match status" value="1"/>
</dbReference>
<dbReference type="AlphaFoldDB" id="A0A8J4PMQ8"/>
<reference evidence="2" key="1">
    <citation type="submission" date="2020-01" db="EMBL/GenBank/DDBJ databases">
        <title>Development of genomics and gene disruption for Polysphondylium violaceum indicates a role for the polyketide synthase stlB in stalk morphogenesis.</title>
        <authorList>
            <person name="Narita B."/>
            <person name="Kawabe Y."/>
            <person name="Kin K."/>
            <person name="Saito T."/>
            <person name="Gibbs R."/>
            <person name="Kuspa A."/>
            <person name="Muzny D."/>
            <person name="Queller D."/>
            <person name="Richards S."/>
            <person name="Strassman J."/>
            <person name="Sucgang R."/>
            <person name="Worley K."/>
            <person name="Schaap P."/>
        </authorList>
    </citation>
    <scope>NUCLEOTIDE SEQUENCE</scope>
    <source>
        <strain evidence="2">QSvi11</strain>
    </source>
</reference>
<dbReference type="Gene3D" id="3.40.50.1820">
    <property type="entry name" value="alpha/beta hydrolase"/>
    <property type="match status" value="1"/>
</dbReference>
<dbReference type="EMBL" id="AJWJ01000546">
    <property type="protein sequence ID" value="KAF2070074.1"/>
    <property type="molecule type" value="Genomic_DNA"/>
</dbReference>
<dbReference type="Pfam" id="PF10142">
    <property type="entry name" value="PhoPQ_related"/>
    <property type="match status" value="1"/>
</dbReference>
<dbReference type="Proteomes" id="UP000695562">
    <property type="component" value="Unassembled WGS sequence"/>
</dbReference>
<dbReference type="PANTHER" id="PTHR31497">
    <property type="entry name" value="AUTOCRINE PROLIFERATION REPRESSOR PROTEIN A"/>
    <property type="match status" value="1"/>
</dbReference>
<comment type="caution">
    <text evidence="2">The sequence shown here is derived from an EMBL/GenBank/DDBJ whole genome shotgun (WGS) entry which is preliminary data.</text>
</comment>
<dbReference type="InterPro" id="IPR009199">
    <property type="entry name" value="PhoPQ-act_pathogen-rel_PqaA"/>
</dbReference>
<feature type="chain" id="PRO_5035168377" description="PhoPQ-activated pathogenicity-related protein" evidence="1">
    <location>
        <begin position="21"/>
        <end position="481"/>
    </location>
</feature>
<name>A0A8J4PMQ8_9MYCE</name>
<dbReference type="PIRSF" id="PIRSF014728">
    <property type="entry name" value="PqaA"/>
    <property type="match status" value="1"/>
</dbReference>
<accession>A0A8J4PMQ8</accession>
<dbReference type="OrthoDB" id="2020799at2759"/>
<protein>
    <recommendedName>
        <fullName evidence="4">PhoPQ-activated pathogenicity-related protein</fullName>
    </recommendedName>
</protein>
<evidence type="ECO:0000256" key="1">
    <source>
        <dbReference type="SAM" id="SignalP"/>
    </source>
</evidence>